<evidence type="ECO:0000313" key="1">
    <source>
        <dbReference type="EMBL" id="KAJ3562337.1"/>
    </source>
</evidence>
<dbReference type="Proteomes" id="UP001213000">
    <property type="component" value="Unassembled WGS sequence"/>
</dbReference>
<dbReference type="EMBL" id="JANIEX010000882">
    <property type="protein sequence ID" value="KAJ3562337.1"/>
    <property type="molecule type" value="Genomic_DNA"/>
</dbReference>
<evidence type="ECO:0000313" key="2">
    <source>
        <dbReference type="Proteomes" id="UP001213000"/>
    </source>
</evidence>
<dbReference type="AlphaFoldDB" id="A0AAD5YN01"/>
<proteinExistence type="predicted"/>
<gene>
    <name evidence="1" type="ORF">NP233_g9637</name>
</gene>
<sequence>MSTFSPLSQVLTVLHEANLTFLSAIRGVLNSSSGNIQDTILNDGPKIATALYEHDLAAMQSWVFDVVTCTLQSEVFELTQERHGFHFKSAQASSVNLEGSFMKESVKKMKKVSPNLWRLLHHLLHSNPLSRRSGRFEVDDELEMYAIKLLGKKEEGGLGDLVNDEAANATIDADGDVVMEDSTQ</sequence>
<organism evidence="1 2">
    <name type="scientific">Leucocoprinus birnbaumii</name>
    <dbReference type="NCBI Taxonomy" id="56174"/>
    <lineage>
        <taxon>Eukaryota</taxon>
        <taxon>Fungi</taxon>
        <taxon>Dikarya</taxon>
        <taxon>Basidiomycota</taxon>
        <taxon>Agaricomycotina</taxon>
        <taxon>Agaricomycetes</taxon>
        <taxon>Agaricomycetidae</taxon>
        <taxon>Agaricales</taxon>
        <taxon>Agaricineae</taxon>
        <taxon>Agaricaceae</taxon>
        <taxon>Leucocoprinus</taxon>
    </lineage>
</organism>
<comment type="caution">
    <text evidence="1">The sequence shown here is derived from an EMBL/GenBank/DDBJ whole genome shotgun (WGS) entry which is preliminary data.</text>
</comment>
<name>A0AAD5YN01_9AGAR</name>
<protein>
    <submittedName>
        <fullName evidence="1">Uncharacterized protein</fullName>
    </submittedName>
</protein>
<keyword evidence="2" id="KW-1185">Reference proteome</keyword>
<accession>A0AAD5YN01</accession>
<reference evidence="1" key="1">
    <citation type="submission" date="2022-07" db="EMBL/GenBank/DDBJ databases">
        <title>Genome Sequence of Leucocoprinus birnbaumii.</title>
        <authorList>
            <person name="Buettner E."/>
        </authorList>
    </citation>
    <scope>NUCLEOTIDE SEQUENCE</scope>
    <source>
        <strain evidence="1">VT141</strain>
    </source>
</reference>